<dbReference type="Proteomes" id="UP001500124">
    <property type="component" value="Unassembled WGS sequence"/>
</dbReference>
<keyword evidence="2" id="KW-1185">Reference proteome</keyword>
<name>A0ABP9LSH3_9ACTN</name>
<gene>
    <name evidence="1" type="ORF">GCM10023336_77730</name>
</gene>
<dbReference type="InterPro" id="IPR015315">
    <property type="entry name" value="DUF1963"/>
</dbReference>
<sequence length="65" mass="7744">MPWMIERMTHGFRDTLRSLALQHLSPEVAEKWLGLHDAGALYWLIRPEGLAERRFERAMFTWQCS</sequence>
<protein>
    <submittedName>
        <fullName evidence="1">Uncharacterized protein</fullName>
    </submittedName>
</protein>
<reference evidence="2" key="1">
    <citation type="journal article" date="2019" name="Int. J. Syst. Evol. Microbiol.">
        <title>The Global Catalogue of Microorganisms (GCM) 10K type strain sequencing project: providing services to taxonomists for standard genome sequencing and annotation.</title>
        <authorList>
            <consortium name="The Broad Institute Genomics Platform"/>
            <consortium name="The Broad Institute Genome Sequencing Center for Infectious Disease"/>
            <person name="Wu L."/>
            <person name="Ma J."/>
        </authorList>
    </citation>
    <scope>NUCLEOTIDE SEQUENCE [LARGE SCALE GENOMIC DNA]</scope>
    <source>
        <strain evidence="2">JCM 18410</strain>
    </source>
</reference>
<comment type="caution">
    <text evidence="1">The sequence shown here is derived from an EMBL/GenBank/DDBJ whole genome shotgun (WGS) entry which is preliminary data.</text>
</comment>
<evidence type="ECO:0000313" key="2">
    <source>
        <dbReference type="Proteomes" id="UP001500124"/>
    </source>
</evidence>
<dbReference type="Pfam" id="PF09234">
    <property type="entry name" value="DUF1963"/>
    <property type="match status" value="1"/>
</dbReference>
<dbReference type="EMBL" id="BAABKC010000157">
    <property type="protein sequence ID" value="GAA5082865.1"/>
    <property type="molecule type" value="Genomic_DNA"/>
</dbReference>
<dbReference type="Gene3D" id="2.30.320.10">
    <property type="entry name" value="YwqG-like"/>
    <property type="match status" value="1"/>
</dbReference>
<dbReference type="InterPro" id="IPR035948">
    <property type="entry name" value="YwqG-like_sf"/>
</dbReference>
<proteinExistence type="predicted"/>
<dbReference type="SUPFAM" id="SSF103032">
    <property type="entry name" value="Hypothetical protein YwqG"/>
    <property type="match status" value="1"/>
</dbReference>
<evidence type="ECO:0000313" key="1">
    <source>
        <dbReference type="EMBL" id="GAA5082865.1"/>
    </source>
</evidence>
<organism evidence="1 2">
    <name type="scientific">Streptomyces similanensis</name>
    <dbReference type="NCBI Taxonomy" id="1274988"/>
    <lineage>
        <taxon>Bacteria</taxon>
        <taxon>Bacillati</taxon>
        <taxon>Actinomycetota</taxon>
        <taxon>Actinomycetes</taxon>
        <taxon>Kitasatosporales</taxon>
        <taxon>Streptomycetaceae</taxon>
        <taxon>Streptomyces</taxon>
    </lineage>
</organism>
<accession>A0ABP9LSH3</accession>